<dbReference type="Proteomes" id="UP000184170">
    <property type="component" value="Unassembled WGS sequence"/>
</dbReference>
<dbReference type="RefSeq" id="WP_084535450.1">
    <property type="nucleotide sequence ID" value="NZ_FQVA01000001.1"/>
</dbReference>
<protein>
    <recommendedName>
        <fullName evidence="5">DUF2092 domain-containing protein</fullName>
    </recommendedName>
</protein>
<feature type="chain" id="PRO_5013222895" description="DUF2092 domain-containing protein" evidence="2">
    <location>
        <begin position="28"/>
        <end position="269"/>
    </location>
</feature>
<evidence type="ECO:0000313" key="3">
    <source>
        <dbReference type="EMBL" id="SHE61336.1"/>
    </source>
</evidence>
<dbReference type="InterPro" id="IPR019207">
    <property type="entry name" value="DUF2092"/>
</dbReference>
<name>A0A1M4UX91_9GAMM</name>
<dbReference type="STRING" id="494016.SAMN04487965_0272"/>
<dbReference type="AlphaFoldDB" id="A0A1M4UX91"/>
<feature type="region of interest" description="Disordered" evidence="1">
    <location>
        <begin position="27"/>
        <end position="47"/>
    </location>
</feature>
<proteinExistence type="predicted"/>
<sequence>MIVVRPAWVLLFILVVAGAFVIAPASAQPPDKTPQSTAEKSEPAVDPDSVTALSRMGKYLASLKTLAFDADISTDVVLDNQQKLLIGGVVRYLAVHPGKLRVELVTDSMKRHFFHNGRKFTMVAPEEGYFAELEASIPTREFLATAAREYGVEMPLADLVEWGHAQDSWKDIREGFLVGKPKVNGEETEHWAFRSPDLDWEIWIKSGDKPLPLRISTVNTRDPAKPRFEATLKWSEAKVAKDEMFTPALPKETQRIEFKKIAPKKEGKQ</sequence>
<keyword evidence="2" id="KW-0732">Signal</keyword>
<dbReference type="Pfam" id="PF09865">
    <property type="entry name" value="DUF2092"/>
    <property type="match status" value="1"/>
</dbReference>
<accession>A0A1M4UX91</accession>
<evidence type="ECO:0000313" key="4">
    <source>
        <dbReference type="Proteomes" id="UP000184170"/>
    </source>
</evidence>
<evidence type="ECO:0000256" key="1">
    <source>
        <dbReference type="SAM" id="MobiDB-lite"/>
    </source>
</evidence>
<evidence type="ECO:0000256" key="2">
    <source>
        <dbReference type="SAM" id="SignalP"/>
    </source>
</evidence>
<feature type="signal peptide" evidence="2">
    <location>
        <begin position="1"/>
        <end position="27"/>
    </location>
</feature>
<dbReference type="EMBL" id="FQVA01000001">
    <property type="protein sequence ID" value="SHE61336.1"/>
    <property type="molecule type" value="Genomic_DNA"/>
</dbReference>
<dbReference type="OrthoDB" id="116979at2"/>
<gene>
    <name evidence="3" type="ORF">SAMN04487965_0272</name>
</gene>
<evidence type="ECO:0008006" key="5">
    <source>
        <dbReference type="Google" id="ProtNLM"/>
    </source>
</evidence>
<keyword evidence="4" id="KW-1185">Reference proteome</keyword>
<reference evidence="4" key="1">
    <citation type="submission" date="2016-11" db="EMBL/GenBank/DDBJ databases">
        <authorList>
            <person name="Varghese N."/>
            <person name="Submissions S."/>
        </authorList>
    </citation>
    <scope>NUCLEOTIDE SEQUENCE [LARGE SCALE GENOMIC DNA]</scope>
    <source>
        <strain evidence="4">CGMCC 1.7063</strain>
    </source>
</reference>
<organism evidence="3 4">
    <name type="scientific">Microbulbifer donghaiensis</name>
    <dbReference type="NCBI Taxonomy" id="494016"/>
    <lineage>
        <taxon>Bacteria</taxon>
        <taxon>Pseudomonadati</taxon>
        <taxon>Pseudomonadota</taxon>
        <taxon>Gammaproteobacteria</taxon>
        <taxon>Cellvibrionales</taxon>
        <taxon>Microbulbiferaceae</taxon>
        <taxon>Microbulbifer</taxon>
    </lineage>
</organism>